<dbReference type="Proteomes" id="UP000325606">
    <property type="component" value="Chromosome"/>
</dbReference>
<dbReference type="RefSeq" id="WP_151053763.1">
    <property type="nucleotide sequence ID" value="NZ_CP044222.1"/>
</dbReference>
<protein>
    <recommendedName>
        <fullName evidence="4">Lipoprotein</fullName>
    </recommendedName>
</protein>
<evidence type="ECO:0000313" key="3">
    <source>
        <dbReference type="Proteomes" id="UP000325606"/>
    </source>
</evidence>
<feature type="chain" id="PRO_5023892854" description="Lipoprotein" evidence="1">
    <location>
        <begin position="24"/>
        <end position="179"/>
    </location>
</feature>
<accession>A0A5J6LAS3</accession>
<evidence type="ECO:0000313" key="2">
    <source>
        <dbReference type="EMBL" id="QEW05719.1"/>
    </source>
</evidence>
<evidence type="ECO:0000256" key="1">
    <source>
        <dbReference type="SAM" id="SignalP"/>
    </source>
</evidence>
<reference evidence="2 3" key="1">
    <citation type="submission" date="2019-09" db="EMBL/GenBank/DDBJ databases">
        <title>Nitrincola iocasae sp. nov., a bacterium isolated from the sediment collected at a cold seep field in South China Sea.</title>
        <authorList>
            <person name="Zhang H."/>
            <person name="Wang H."/>
            <person name="Li C."/>
        </authorList>
    </citation>
    <scope>NUCLEOTIDE SEQUENCE [LARGE SCALE GENOMIC DNA]</scope>
    <source>
        <strain evidence="2 3">KXZD1103</strain>
    </source>
</reference>
<dbReference type="EMBL" id="CP044222">
    <property type="protein sequence ID" value="QEW05719.1"/>
    <property type="molecule type" value="Genomic_DNA"/>
</dbReference>
<dbReference type="KEGG" id="nik:F5I99_04020"/>
<keyword evidence="1" id="KW-0732">Signal</keyword>
<keyword evidence="3" id="KW-1185">Reference proteome</keyword>
<gene>
    <name evidence="2" type="ORF">F5I99_04020</name>
</gene>
<sequence length="179" mass="20726">MAIYMKNAWKIIAVLLVMHMIQACQVHNIDHTDNDTNLSSGKELVLKGRISLPLPEQYEKVLLDEHSIIITAPEYSIVYRWIDKEEIEFIGSKNSPYTFFKNAFTNPASEEEKRFLEGLKSTVQRFDYSSTDLEFFYFDSEDGQQVYILSQILDFVVEITYKGEGATYIDSIIVNSEVR</sequence>
<proteinExistence type="predicted"/>
<name>A0A5J6LAS3_9GAMM</name>
<dbReference type="AlphaFoldDB" id="A0A5J6LAS3"/>
<evidence type="ECO:0008006" key="4">
    <source>
        <dbReference type="Google" id="ProtNLM"/>
    </source>
</evidence>
<feature type="signal peptide" evidence="1">
    <location>
        <begin position="1"/>
        <end position="23"/>
    </location>
</feature>
<dbReference type="PROSITE" id="PS51257">
    <property type="entry name" value="PROKAR_LIPOPROTEIN"/>
    <property type="match status" value="1"/>
</dbReference>
<organism evidence="2 3">
    <name type="scientific">Nitrincola iocasae</name>
    <dbReference type="NCBI Taxonomy" id="2614693"/>
    <lineage>
        <taxon>Bacteria</taxon>
        <taxon>Pseudomonadati</taxon>
        <taxon>Pseudomonadota</taxon>
        <taxon>Gammaproteobacteria</taxon>
        <taxon>Oceanospirillales</taxon>
        <taxon>Oceanospirillaceae</taxon>
        <taxon>Nitrincola</taxon>
    </lineage>
</organism>